<evidence type="ECO:0000259" key="4">
    <source>
        <dbReference type="Pfam" id="PF02638"/>
    </source>
</evidence>
<evidence type="ECO:0000256" key="3">
    <source>
        <dbReference type="ARBA" id="ARBA00022729"/>
    </source>
</evidence>
<dbReference type="InterPro" id="IPR055372">
    <property type="entry name" value="CBM96"/>
</dbReference>
<name>A0A235B420_9BACL</name>
<dbReference type="SUPFAM" id="SSF51445">
    <property type="entry name" value="(Trans)glycosidases"/>
    <property type="match status" value="1"/>
</dbReference>
<feature type="domain" description="Carbohydrate-binding module family 96" evidence="5">
    <location>
        <begin position="8"/>
        <end position="124"/>
    </location>
</feature>
<dbReference type="Gene3D" id="2.60.40.1120">
    <property type="entry name" value="Carboxypeptidase-like, regulatory domain"/>
    <property type="match status" value="1"/>
</dbReference>
<dbReference type="InterPro" id="IPR017853">
    <property type="entry name" value="GH"/>
</dbReference>
<dbReference type="InterPro" id="IPR003790">
    <property type="entry name" value="GHL10"/>
</dbReference>
<accession>A0A235B420</accession>
<dbReference type="Gene3D" id="3.20.20.80">
    <property type="entry name" value="Glycosidases"/>
    <property type="match status" value="1"/>
</dbReference>
<dbReference type="OrthoDB" id="9794671at2"/>
<comment type="caution">
    <text evidence="6">The sequence shown here is derived from an EMBL/GenBank/DDBJ whole genome shotgun (WGS) entry which is preliminary data.</text>
</comment>
<keyword evidence="2" id="KW-0964">Secreted</keyword>
<dbReference type="PANTHER" id="PTHR43405">
    <property type="entry name" value="GLYCOSYL HYDROLASE DIGH"/>
    <property type="match status" value="1"/>
</dbReference>
<reference evidence="6 7" key="1">
    <citation type="submission" date="2017-07" db="EMBL/GenBank/DDBJ databases">
        <title>The genome sequence of Paludifilum halophilum highlights mechanisms for microbial adaptation to high salt environemnts.</title>
        <authorList>
            <person name="Belbahri L."/>
        </authorList>
    </citation>
    <scope>NUCLEOTIDE SEQUENCE [LARGE SCALE GENOMIC DNA]</scope>
    <source>
        <strain evidence="6 7">DSM 102817</strain>
    </source>
</reference>
<dbReference type="PANTHER" id="PTHR43405:SF1">
    <property type="entry name" value="GLYCOSYL HYDROLASE DIGH"/>
    <property type="match status" value="1"/>
</dbReference>
<proteinExistence type="predicted"/>
<evidence type="ECO:0000313" key="7">
    <source>
        <dbReference type="Proteomes" id="UP000215459"/>
    </source>
</evidence>
<dbReference type="Pfam" id="PF24517">
    <property type="entry name" value="CBM96"/>
    <property type="match status" value="1"/>
</dbReference>
<dbReference type="InterPro" id="IPR052177">
    <property type="entry name" value="Divisome_Glycosyl_Hydrolase"/>
</dbReference>
<evidence type="ECO:0000313" key="6">
    <source>
        <dbReference type="EMBL" id="OYD06657.1"/>
    </source>
</evidence>
<gene>
    <name evidence="6" type="ORF">CHM34_15240</name>
</gene>
<organism evidence="6 7">
    <name type="scientific">Paludifilum halophilum</name>
    <dbReference type="NCBI Taxonomy" id="1642702"/>
    <lineage>
        <taxon>Bacteria</taxon>
        <taxon>Bacillati</taxon>
        <taxon>Bacillota</taxon>
        <taxon>Bacilli</taxon>
        <taxon>Bacillales</taxon>
        <taxon>Thermoactinomycetaceae</taxon>
        <taxon>Paludifilum</taxon>
    </lineage>
</organism>
<evidence type="ECO:0000259" key="5">
    <source>
        <dbReference type="Pfam" id="PF24517"/>
    </source>
</evidence>
<sequence>MGNHSTLGTTRSYLRFDLPEIPKGSRINWAKLNFFHTGGDTTEARIELYPVADVWEESSITWDRQPKQYFAYSSHTVSDRGWVSFWITQLVRDWYNGTPNYGVCLKRQGEDLYRKLFYSSDYTRDTSLRPSVTIDYTPSGDQKGEYRIYWVDQFHEGAKAPRQVDRLIQDAKTSNANAIFLQVRRRADAYYNNSLEPKTEDPQLQPGFDPLADTITKAHAENLEVHAWFATMKIWNQTTPPAASDHIYNTHGDAKKGTADYWLSEDRQGNNRFNQEAVVDPGHPAVVDYTIDVMAHVAANYDVDGIHIDILRYMDTDWGYNPTAVARYNRQHGTSGLPDPEDPRWQAWRREQVNNLVKKSYATLLGIRSDLKISAATITWGNGPATIEEWNRSAAMTKVFQDWRRWMEQGWIDFTVPMNYYDAARSPSSFDRWIRWEKDHQYQRMTVGGVGIYLNTIAHGIDQIRKTLATSSSGNRMGGTALYSYAVTNREDVANNEFYRALTRSSPYDDHPEPVFETDAAPPEMPWKSSSTTGHLLGHIRCSEADTATVQVDGPEARTVSTDGNGGFVATDLPPGDYRVRFSDTEQRFTVTPGRVTKIRIHR</sequence>
<evidence type="ECO:0000256" key="1">
    <source>
        <dbReference type="ARBA" id="ARBA00004613"/>
    </source>
</evidence>
<dbReference type="Pfam" id="PF02638">
    <property type="entry name" value="GHL10"/>
    <property type="match status" value="1"/>
</dbReference>
<keyword evidence="7" id="KW-1185">Reference proteome</keyword>
<dbReference type="NCBIfam" id="NF033679">
    <property type="entry name" value="DNRLRE_dom"/>
    <property type="match status" value="1"/>
</dbReference>
<dbReference type="Proteomes" id="UP000215459">
    <property type="component" value="Unassembled WGS sequence"/>
</dbReference>
<dbReference type="EMBL" id="NOWF01000010">
    <property type="protein sequence ID" value="OYD06657.1"/>
    <property type="molecule type" value="Genomic_DNA"/>
</dbReference>
<protein>
    <submittedName>
        <fullName evidence="6">Uncharacterized protein</fullName>
    </submittedName>
</protein>
<feature type="domain" description="Glycosyl hydrolase-like 10" evidence="4">
    <location>
        <begin position="160"/>
        <end position="447"/>
    </location>
</feature>
<evidence type="ECO:0000256" key="2">
    <source>
        <dbReference type="ARBA" id="ARBA00022525"/>
    </source>
</evidence>
<dbReference type="GO" id="GO:0005576">
    <property type="term" value="C:extracellular region"/>
    <property type="evidence" value="ECO:0007669"/>
    <property type="project" value="UniProtKB-SubCell"/>
</dbReference>
<dbReference type="Gene3D" id="2.60.120.970">
    <property type="match status" value="1"/>
</dbReference>
<dbReference type="SUPFAM" id="SSF117074">
    <property type="entry name" value="Hypothetical protein PA1324"/>
    <property type="match status" value="1"/>
</dbReference>
<keyword evidence="3" id="KW-0732">Signal</keyword>
<dbReference type="AlphaFoldDB" id="A0A235B420"/>
<comment type="subcellular location">
    <subcellularLocation>
        <location evidence="1">Secreted</location>
    </subcellularLocation>
</comment>